<protein>
    <submittedName>
        <fullName evidence="1">Putative ent-kaurene synthase protein</fullName>
    </submittedName>
</protein>
<dbReference type="AlphaFoldDB" id="A0A8H6ASY3"/>
<dbReference type="EMBL" id="JABFCT010000009">
    <property type="protein sequence ID" value="KAF5873021.1"/>
    <property type="molecule type" value="Genomic_DNA"/>
</dbReference>
<comment type="caution">
    <text evidence="1">The sequence shown here is derived from an EMBL/GenBank/DDBJ whole genome shotgun (WGS) entry which is preliminary data.</text>
</comment>
<organism evidence="1 2">
    <name type="scientific">Botrytis fragariae</name>
    <dbReference type="NCBI Taxonomy" id="1964551"/>
    <lineage>
        <taxon>Eukaryota</taxon>
        <taxon>Fungi</taxon>
        <taxon>Dikarya</taxon>
        <taxon>Ascomycota</taxon>
        <taxon>Pezizomycotina</taxon>
        <taxon>Leotiomycetes</taxon>
        <taxon>Helotiales</taxon>
        <taxon>Sclerotiniaceae</taxon>
        <taxon>Botrytis</taxon>
    </lineage>
</organism>
<dbReference type="Proteomes" id="UP000531561">
    <property type="component" value="Unassembled WGS sequence"/>
</dbReference>
<dbReference type="RefSeq" id="XP_037191967.1">
    <property type="nucleotide sequence ID" value="XM_037338661.1"/>
</dbReference>
<reference evidence="1 2" key="1">
    <citation type="journal article" date="2020" name="Phytopathology">
        <title>A high-quality genome resource of Botrytis fragariae, a new and rapidly spreading fungal pathogen causing strawberry gray mold in the U.S.A.</title>
        <authorList>
            <person name="Wu Y."/>
            <person name="Saski C.A."/>
            <person name="Schnabel G."/>
            <person name="Xiao S."/>
            <person name="Hu M."/>
        </authorList>
    </citation>
    <scope>NUCLEOTIDE SEQUENCE [LARGE SCALE GENOMIC DNA]</scope>
    <source>
        <strain evidence="1 2">BVB16</strain>
    </source>
</reference>
<gene>
    <name evidence="1" type="ORF">Bfra_008298</name>
</gene>
<proteinExistence type="predicted"/>
<dbReference type="OrthoDB" id="2343925at2759"/>
<name>A0A8H6ASY3_9HELO</name>
<evidence type="ECO:0000313" key="1">
    <source>
        <dbReference type="EMBL" id="KAF5873021.1"/>
    </source>
</evidence>
<sequence>MQPFVDKTKTMDLSSEDTECDEPGVCDRAAVKKDLFFIAIYERSCLNQAISSAQGVWKFNALIVHIGPSNLYGQMYVARDLTLR</sequence>
<keyword evidence="2" id="KW-1185">Reference proteome</keyword>
<evidence type="ECO:0000313" key="2">
    <source>
        <dbReference type="Proteomes" id="UP000531561"/>
    </source>
</evidence>
<accession>A0A8H6ASY3</accession>
<dbReference type="GeneID" id="59262353"/>